<organism evidence="2 3">
    <name type="scientific">Microdochium bolleyi</name>
    <dbReference type="NCBI Taxonomy" id="196109"/>
    <lineage>
        <taxon>Eukaryota</taxon>
        <taxon>Fungi</taxon>
        <taxon>Dikarya</taxon>
        <taxon>Ascomycota</taxon>
        <taxon>Pezizomycotina</taxon>
        <taxon>Sordariomycetes</taxon>
        <taxon>Xylariomycetidae</taxon>
        <taxon>Xylariales</taxon>
        <taxon>Microdochiaceae</taxon>
        <taxon>Microdochium</taxon>
    </lineage>
</organism>
<name>A0A136IN56_9PEZI</name>
<feature type="compositionally biased region" description="Low complexity" evidence="1">
    <location>
        <begin position="1"/>
        <end position="14"/>
    </location>
</feature>
<feature type="compositionally biased region" description="Basic and acidic residues" evidence="1">
    <location>
        <begin position="28"/>
        <end position="37"/>
    </location>
</feature>
<feature type="compositionally biased region" description="Low complexity" evidence="1">
    <location>
        <begin position="39"/>
        <end position="50"/>
    </location>
</feature>
<dbReference type="EMBL" id="KQ964268">
    <property type="protein sequence ID" value="KXJ86351.1"/>
    <property type="molecule type" value="Genomic_DNA"/>
</dbReference>
<evidence type="ECO:0000256" key="1">
    <source>
        <dbReference type="SAM" id="MobiDB-lite"/>
    </source>
</evidence>
<protein>
    <submittedName>
        <fullName evidence="2">Uncharacterized protein</fullName>
    </submittedName>
</protein>
<evidence type="ECO:0000313" key="3">
    <source>
        <dbReference type="Proteomes" id="UP000070501"/>
    </source>
</evidence>
<dbReference type="Proteomes" id="UP000070501">
    <property type="component" value="Unassembled WGS sequence"/>
</dbReference>
<evidence type="ECO:0000313" key="2">
    <source>
        <dbReference type="EMBL" id="KXJ86351.1"/>
    </source>
</evidence>
<dbReference type="InParanoid" id="A0A136IN56"/>
<dbReference type="AlphaFoldDB" id="A0A136IN56"/>
<feature type="region of interest" description="Disordered" evidence="1">
    <location>
        <begin position="1"/>
        <end position="89"/>
    </location>
</feature>
<keyword evidence="3" id="KW-1185">Reference proteome</keyword>
<reference evidence="3" key="1">
    <citation type="submission" date="2016-02" db="EMBL/GenBank/DDBJ databases">
        <title>Draft genome sequence of Microdochium bolleyi, a fungal endophyte of beachgrass.</title>
        <authorList>
            <consortium name="DOE Joint Genome Institute"/>
            <person name="David A.S."/>
            <person name="May G."/>
            <person name="Haridas S."/>
            <person name="Lim J."/>
            <person name="Wang M."/>
            <person name="Labutti K."/>
            <person name="Lipzen A."/>
            <person name="Barry K."/>
            <person name="Grigoriev I.V."/>
        </authorList>
    </citation>
    <scope>NUCLEOTIDE SEQUENCE [LARGE SCALE GENOMIC DNA]</scope>
    <source>
        <strain evidence="3">J235TASD1</strain>
    </source>
</reference>
<sequence length="89" mass="9443">MAVRLGPLPAAALASGGGHQQTPASRCPEPRPSERTPARRVVAPPARPAAFSQRRAEIAQRNGVRIARISPERQGPAHSLASMRSWSSS</sequence>
<gene>
    <name evidence="2" type="ORF">Micbo1qcDRAFT_35106</name>
</gene>
<accession>A0A136IN56</accession>
<proteinExistence type="predicted"/>